<dbReference type="Gene3D" id="3.20.20.450">
    <property type="entry name" value="EAL domain"/>
    <property type="match status" value="1"/>
</dbReference>
<evidence type="ECO:0000259" key="3">
    <source>
        <dbReference type="PROSITE" id="PS50112"/>
    </source>
</evidence>
<dbReference type="SMART" id="SM00267">
    <property type="entry name" value="GGDEF"/>
    <property type="match status" value="1"/>
</dbReference>
<feature type="chain" id="PRO_5013063499" evidence="2">
    <location>
        <begin position="23"/>
        <end position="962"/>
    </location>
</feature>
<dbReference type="PROSITE" id="PS50112">
    <property type="entry name" value="PAS"/>
    <property type="match status" value="1"/>
</dbReference>
<gene>
    <name evidence="6" type="ORF">NVI5450_4013</name>
</gene>
<dbReference type="Pfam" id="PF00563">
    <property type="entry name" value="EAL"/>
    <property type="match status" value="1"/>
</dbReference>
<dbReference type="Gene3D" id="2.60.40.2380">
    <property type="match status" value="1"/>
</dbReference>
<evidence type="ECO:0000256" key="1">
    <source>
        <dbReference type="SAM" id="Phobius"/>
    </source>
</evidence>
<dbReference type="AlphaFoldDB" id="A0A1L0AGE8"/>
<dbReference type="Pfam" id="PF07696">
    <property type="entry name" value="7TMR-DISMED2"/>
    <property type="match status" value="1"/>
</dbReference>
<feature type="transmembrane region" description="Helical" evidence="1">
    <location>
        <begin position="243"/>
        <end position="264"/>
    </location>
</feature>
<feature type="transmembrane region" description="Helical" evidence="1">
    <location>
        <begin position="276"/>
        <end position="298"/>
    </location>
</feature>
<proteinExistence type="predicted"/>
<dbReference type="Gene3D" id="3.30.70.270">
    <property type="match status" value="1"/>
</dbReference>
<dbReference type="PANTHER" id="PTHR33121:SF23">
    <property type="entry name" value="CYCLIC DI-GMP PHOSPHODIESTERASE PDEB"/>
    <property type="match status" value="1"/>
</dbReference>
<feature type="domain" description="GGDEF" evidence="5">
    <location>
        <begin position="561"/>
        <end position="694"/>
    </location>
</feature>
<dbReference type="InterPro" id="IPR000160">
    <property type="entry name" value="GGDEF_dom"/>
</dbReference>
<feature type="transmembrane region" description="Helical" evidence="1">
    <location>
        <begin position="333"/>
        <end position="354"/>
    </location>
</feature>
<evidence type="ECO:0000313" key="6">
    <source>
        <dbReference type="EMBL" id="SGZ14145.1"/>
    </source>
</evidence>
<evidence type="ECO:0000256" key="2">
    <source>
        <dbReference type="SAM" id="SignalP"/>
    </source>
</evidence>
<dbReference type="Pfam" id="PF07695">
    <property type="entry name" value="7TMR-DISM_7TM"/>
    <property type="match status" value="1"/>
</dbReference>
<dbReference type="SUPFAM" id="SSF55785">
    <property type="entry name" value="PYP-like sensor domain (PAS domain)"/>
    <property type="match status" value="1"/>
</dbReference>
<dbReference type="SMART" id="SM00052">
    <property type="entry name" value="EAL"/>
    <property type="match status" value="1"/>
</dbReference>
<dbReference type="InterPro" id="IPR043128">
    <property type="entry name" value="Rev_trsase/Diguanyl_cyclase"/>
</dbReference>
<evidence type="ECO:0000259" key="4">
    <source>
        <dbReference type="PROSITE" id="PS50883"/>
    </source>
</evidence>
<dbReference type="Gene3D" id="3.30.450.20">
    <property type="entry name" value="PAS domain"/>
    <property type="match status" value="1"/>
</dbReference>
<dbReference type="OrthoDB" id="9816034at2"/>
<feature type="transmembrane region" description="Helical" evidence="1">
    <location>
        <begin position="213"/>
        <end position="237"/>
    </location>
</feature>
<dbReference type="InterPro" id="IPR001633">
    <property type="entry name" value="EAL_dom"/>
</dbReference>
<dbReference type="Proteomes" id="UP000183794">
    <property type="component" value="Unassembled WGS sequence"/>
</dbReference>
<dbReference type="Pfam" id="PF13188">
    <property type="entry name" value="PAS_8"/>
    <property type="match status" value="1"/>
</dbReference>
<organism evidence="6 7">
    <name type="scientific">Moritella viscosa</name>
    <dbReference type="NCBI Taxonomy" id="80854"/>
    <lineage>
        <taxon>Bacteria</taxon>
        <taxon>Pseudomonadati</taxon>
        <taxon>Pseudomonadota</taxon>
        <taxon>Gammaproteobacteria</taxon>
        <taxon>Alteromonadales</taxon>
        <taxon>Moritellaceae</taxon>
        <taxon>Moritella</taxon>
    </lineage>
</organism>
<feature type="domain" description="PAS" evidence="3">
    <location>
        <begin position="404"/>
        <end position="442"/>
    </location>
</feature>
<dbReference type="EMBL" id="FPLD01000113">
    <property type="protein sequence ID" value="SGZ14145.1"/>
    <property type="molecule type" value="Genomic_DNA"/>
</dbReference>
<evidence type="ECO:0000259" key="5">
    <source>
        <dbReference type="PROSITE" id="PS50887"/>
    </source>
</evidence>
<dbReference type="PROSITE" id="PS50883">
    <property type="entry name" value="EAL"/>
    <property type="match status" value="1"/>
</dbReference>
<keyword evidence="1" id="KW-1133">Transmembrane helix</keyword>
<feature type="transmembrane region" description="Helical" evidence="1">
    <location>
        <begin position="366"/>
        <end position="384"/>
    </location>
</feature>
<dbReference type="InterPro" id="IPR050706">
    <property type="entry name" value="Cyclic-di-GMP_PDE-like"/>
</dbReference>
<dbReference type="CDD" id="cd00130">
    <property type="entry name" value="PAS"/>
    <property type="match status" value="1"/>
</dbReference>
<dbReference type="NCBIfam" id="TIGR00254">
    <property type="entry name" value="GGDEF"/>
    <property type="match status" value="1"/>
</dbReference>
<dbReference type="SUPFAM" id="SSF55073">
    <property type="entry name" value="Nucleotide cyclase"/>
    <property type="match status" value="1"/>
</dbReference>
<dbReference type="PROSITE" id="PS50887">
    <property type="entry name" value="GGDEF"/>
    <property type="match status" value="1"/>
</dbReference>
<dbReference type="InterPro" id="IPR029787">
    <property type="entry name" value="Nucleotide_cyclase"/>
</dbReference>
<evidence type="ECO:0000313" key="7">
    <source>
        <dbReference type="Proteomes" id="UP000183794"/>
    </source>
</evidence>
<dbReference type="InterPro" id="IPR035919">
    <property type="entry name" value="EAL_sf"/>
</dbReference>
<reference evidence="6 7" key="1">
    <citation type="submission" date="2016-11" db="EMBL/GenBank/DDBJ databases">
        <authorList>
            <person name="Jaros S."/>
            <person name="Januszkiewicz K."/>
            <person name="Wedrychowicz H."/>
        </authorList>
    </citation>
    <scope>NUCLEOTIDE SEQUENCE [LARGE SCALE GENOMIC DNA]</scope>
    <source>
        <strain evidence="6">NVI 5450</strain>
    </source>
</reference>
<keyword evidence="1" id="KW-0472">Membrane</keyword>
<dbReference type="InterPro" id="IPR011623">
    <property type="entry name" value="7TMR_DISM_rcpt_extracell_dom1"/>
</dbReference>
<dbReference type="NCBIfam" id="TIGR00229">
    <property type="entry name" value="sensory_box"/>
    <property type="match status" value="1"/>
</dbReference>
<name>A0A1L0AGE8_9GAMM</name>
<feature type="transmembrane region" description="Helical" evidence="1">
    <location>
        <begin position="185"/>
        <end position="206"/>
    </location>
</feature>
<dbReference type="InterPro" id="IPR035965">
    <property type="entry name" value="PAS-like_dom_sf"/>
</dbReference>
<sequence length="962" mass="110170">MHSLLSLLFFIILSLHATFAQAEGVVIDSNFKVARLGTSIEYFEDKTNSYTFDYLSQRQSAIPWVKANQAHFNFGFSDSTFWFKGEIVNKTNLDKYLIIDFGDSLLDKIDLYLMHKNGQSVAKRLGTRRLDEDNMSKLTFATGFKVEAGERVSYFIRIKTSAFLQTPLRIWNANDFIDEQSQHKLMVGMFTGLFLMMICYLIFLYIHLQEPRVIQYVIFIMCYLSVIWILEGFGFVYNVSFIVHYYDSIIVILMGVIGLNLSLFSRQLLKLRYRSWFSLSTKVLMFFSIVVILSPLLLSFKTSIVLMSILALGITLLSIFCGLFFIHDESKDVRFYVLSLVYFILGIDIHILTRFGLLGQNEFSDYISPFSALIVLVYLCWNFAKQMAHDRVVKKNVEKQMTSVNERYYSVFQNAAEGMFTTSLEGNILAINKSMCRLLGFNNFDDMQKSGHLTTDEFYADTGLRERIIERLRVEGEINSIEMSGYDRYGEIFHGEINMRLNIQPDITVIDGSFVNTTKRKQHEIKLESIAKYDQLTGLVNRIHFEKLVGVSLDSKCSVLEDNILLYLDLDQFKLVNDICGHDVGDSLLKKITVVLKSFLDENAILARFGGDEFGILLNNTDFDSALEIADTLRCGIENFRFTHNGRHFVLGVSIGVVTLDESIENFSQALSLADTACFTAKEQGRNRVHVYSKSNDVMLGHQREMRWIGVLREALDANRFELAFQTIKPLSPSVNEGYRYEILLRLRDEQGILQSPSEFIAAAENYNFMSQLDRWVVKTYCQWLSSNPKHLELLTSASINLCGQSLVDRSMHTYIEKIISAYGIPPEKLCFEITESQAIMDFDRTILFMNKFKDLGCRFSLDDFGSGFSSYSYIKRLPIDQLKIDGSFVKNIETDHVDYTMVKSFNEIAKAVNIKTVAEYVENENIKNILSGIGIDYVQGYLIAKPALLVDLVDIEHLDSA</sequence>
<feature type="domain" description="EAL" evidence="4">
    <location>
        <begin position="705"/>
        <end position="961"/>
    </location>
</feature>
<dbReference type="CDD" id="cd01948">
    <property type="entry name" value="EAL"/>
    <property type="match status" value="1"/>
</dbReference>
<accession>A0A1L0AGE8</accession>
<dbReference type="GO" id="GO:0071111">
    <property type="term" value="F:cyclic-guanylate-specific phosphodiesterase activity"/>
    <property type="evidence" value="ECO:0007669"/>
    <property type="project" value="InterPro"/>
</dbReference>
<dbReference type="SUPFAM" id="SSF141868">
    <property type="entry name" value="EAL domain-like"/>
    <property type="match status" value="1"/>
</dbReference>
<keyword evidence="1" id="KW-0812">Transmembrane</keyword>
<protein>
    <submittedName>
        <fullName evidence="6">PAS sensor diguanylate cyclase and phophodiesterase</fullName>
    </submittedName>
</protein>
<dbReference type="InterPro" id="IPR000014">
    <property type="entry name" value="PAS"/>
</dbReference>
<dbReference type="Pfam" id="PF00990">
    <property type="entry name" value="GGDEF"/>
    <property type="match status" value="1"/>
</dbReference>
<dbReference type="InterPro" id="IPR011622">
    <property type="entry name" value="7TMR_DISM_rcpt_extracell_dom2"/>
</dbReference>
<dbReference type="CDD" id="cd01949">
    <property type="entry name" value="GGDEF"/>
    <property type="match status" value="1"/>
</dbReference>
<feature type="transmembrane region" description="Helical" evidence="1">
    <location>
        <begin position="304"/>
        <end position="326"/>
    </location>
</feature>
<keyword evidence="2" id="KW-0732">Signal</keyword>
<feature type="signal peptide" evidence="2">
    <location>
        <begin position="1"/>
        <end position="22"/>
    </location>
</feature>
<dbReference type="PANTHER" id="PTHR33121">
    <property type="entry name" value="CYCLIC DI-GMP PHOSPHODIESTERASE PDEF"/>
    <property type="match status" value="1"/>
</dbReference>
<dbReference type="SMART" id="SM00091">
    <property type="entry name" value="PAS"/>
    <property type="match status" value="1"/>
</dbReference>